<dbReference type="CDD" id="cd01127">
    <property type="entry name" value="TrwB_TraG_TraD_VirD4"/>
    <property type="match status" value="1"/>
</dbReference>
<gene>
    <name evidence="2" type="ORF">AN936_23490</name>
</gene>
<evidence type="ECO:0000313" key="3">
    <source>
        <dbReference type="Proteomes" id="UP000058074"/>
    </source>
</evidence>
<dbReference type="SUPFAM" id="SSF52540">
    <property type="entry name" value="P-loop containing nucleoside triphosphate hydrolases"/>
    <property type="match status" value="1"/>
</dbReference>
<dbReference type="InterPro" id="IPR027417">
    <property type="entry name" value="P-loop_NTPase"/>
</dbReference>
<dbReference type="RefSeq" id="WP_054590554.1">
    <property type="nucleotide sequence ID" value="NZ_CP012701.1"/>
</dbReference>
<dbReference type="PATRIC" id="fig|33050.5.peg.4750"/>
<dbReference type="KEGG" id="smag:AN936_23490"/>
<feature type="domain" description="TraG P-loop" evidence="1">
    <location>
        <begin position="471"/>
        <end position="792"/>
    </location>
</feature>
<evidence type="ECO:0000313" key="2">
    <source>
        <dbReference type="EMBL" id="ALH83112.1"/>
    </source>
</evidence>
<dbReference type="Pfam" id="PF11130">
    <property type="entry name" value="TraC_F_IV"/>
    <property type="match status" value="1"/>
</dbReference>
<keyword evidence="2" id="KW-0614">Plasmid</keyword>
<dbReference type="PANTHER" id="PTHR38467:SF1">
    <property type="entry name" value="CONJUGATIVE TRANSFER: ASSEMBLY"/>
    <property type="match status" value="1"/>
</dbReference>
<accession>A0A0N9V5V7</accession>
<dbReference type="InterPro" id="IPR043964">
    <property type="entry name" value="P-loop_TraG"/>
</dbReference>
<dbReference type="PANTHER" id="PTHR38467">
    <property type="match status" value="1"/>
</dbReference>
<organism evidence="2 3">
    <name type="scientific">Sphingopyxis macrogoltabida</name>
    <name type="common">Sphingomonas macrogoltabidus</name>
    <dbReference type="NCBI Taxonomy" id="33050"/>
    <lineage>
        <taxon>Bacteria</taxon>
        <taxon>Pseudomonadati</taxon>
        <taxon>Pseudomonadota</taxon>
        <taxon>Alphaproteobacteria</taxon>
        <taxon>Sphingomonadales</taxon>
        <taxon>Sphingomonadaceae</taxon>
        <taxon>Sphingopyxis</taxon>
    </lineage>
</organism>
<name>A0A0N9V5V7_SPHMC</name>
<dbReference type="EMBL" id="CP012701">
    <property type="protein sequence ID" value="ALH83112.1"/>
    <property type="molecule type" value="Genomic_DNA"/>
</dbReference>
<dbReference type="InterPro" id="IPR025955">
    <property type="entry name" value="TraC/Conjuga_ATPase"/>
</dbReference>
<dbReference type="Proteomes" id="UP000058074">
    <property type="component" value="Plasmid 1"/>
</dbReference>
<dbReference type="OrthoDB" id="7167455at2"/>
<reference evidence="2 3" key="1">
    <citation type="journal article" date="2015" name="Genome Announc.">
        <title>Complete Genome Sequence of Polypropylene Glycol- and Polyethylene Glycol-Degrading Sphingopyxis macrogoltabida Strain EY-1.</title>
        <authorList>
            <person name="Ohtsubo Y."/>
            <person name="Nagata Y."/>
            <person name="Numata M."/>
            <person name="Tsuchikane K."/>
            <person name="Hosoyama A."/>
            <person name="Yamazoe A."/>
            <person name="Tsuda M."/>
            <person name="Fujita N."/>
            <person name="Kawai F."/>
        </authorList>
    </citation>
    <scope>NUCLEOTIDE SEQUENCE [LARGE SCALE GENOMIC DNA]</scope>
    <source>
        <strain evidence="2 3">EY-1</strain>
        <plasmid evidence="2">1</plasmid>
    </source>
</reference>
<dbReference type="AlphaFoldDB" id="A0A0N9V5V7"/>
<dbReference type="Gene3D" id="3.40.50.300">
    <property type="entry name" value="P-loop containing nucleotide triphosphate hydrolases"/>
    <property type="match status" value="1"/>
</dbReference>
<sequence>MLQALTNIIDLVTGDARKPEQNARPASVPMLSHFLGYRSFDEDKRIFHQVRSKGFIIELAPLVGANDRVNDVIGSLFSDILLPGTKFSVTNYSSPRVAEKLQTWALPRYKAAGVFQTLARHRVDKLRNGAWSTLASDGPFFVRSFRVLLAVGISDGSGLSTDDLLTMREGIISALDSIDVPVKEFAPTDLIRFFDEVLAPSTGAGDEVPGYNRFDPINEQCIRRDLVTHVGRDRLVLEAQSLRPTGSSVDGVPELKDYVPERFDVRTMAVRNFPDRWAPWDSQKVIGDIFNPKLSLPCPVLQTACGVIPNQESSEAKAGYKFVRTSSLAEGKGVKLVPKLRTEAAEWQFVADRVKQGEKLVSCYYVVTIIAPKGRGEPCERTLKALYKASGWDLIDETHIQLPAFMAHFPLLLADGLDSDLKRMKRMRTMRSANLAAIAPIQGEYIGGNIPHLLFIGRRGQPQFWSPFQNSAGNHNVAISGKSGSGKSVLLQDLTASFAGVGAKTIVIDDGRSFEHMAKALGGTFTEFKLSSGISINPFRMIDEALAEGDGDYLVDCLAMLKSIVSQMARNETRLNDTERGLIDQAVNLVWDTHGRDGTIDHVMQALKGHEHPFAYDLATSLLPFAAKGTYGKFFLGDANLDLSADLTVFELSDLATRVELRGVVLTSIMFIASQVMRRMDRAIPKPLIIDEAWQMLKGGAMADFVETYSRTCRKYGGALITATQSIHDYYKSEGSRAALENSDWFLILQQKGETISDFRNSDRFEMDNMTEALLRSLKRNGTDYSDIFIRGPETECVARLVLDRFSGTLYSSSPHVFAQIEDYVHRGYRMPEAIEAVAFPEDHREPEGLPMREAAE</sequence>
<dbReference type="InterPro" id="IPR053155">
    <property type="entry name" value="F-pilin_assembly_TraC"/>
</dbReference>
<evidence type="ECO:0000259" key="1">
    <source>
        <dbReference type="Pfam" id="PF19044"/>
    </source>
</evidence>
<dbReference type="NCBIfam" id="TIGR02746">
    <property type="entry name" value="TraC-F-type"/>
    <property type="match status" value="1"/>
</dbReference>
<dbReference type="Gene3D" id="1.10.8.730">
    <property type="match status" value="1"/>
</dbReference>
<dbReference type="InterPro" id="IPR014117">
    <property type="entry name" value="TraC-F-type"/>
</dbReference>
<dbReference type="Pfam" id="PF19044">
    <property type="entry name" value="P-loop_TraG"/>
    <property type="match status" value="1"/>
</dbReference>
<protein>
    <submittedName>
        <fullName evidence="2">(4Fe-4S)-binding protein</fullName>
    </submittedName>
</protein>
<geneLocation type="plasmid" evidence="2 3">
    <name>1</name>
</geneLocation>
<proteinExistence type="predicted"/>